<comment type="caution">
    <text evidence="2">The sequence shown here is derived from an EMBL/GenBank/DDBJ whole genome shotgun (WGS) entry which is preliminary data.</text>
</comment>
<evidence type="ECO:0000256" key="1">
    <source>
        <dbReference type="SAM" id="MobiDB-lite"/>
    </source>
</evidence>
<proteinExistence type="predicted"/>
<name>A0A9P5YJK2_9AGAR</name>
<dbReference type="InterPro" id="IPR036910">
    <property type="entry name" value="HMG_box_dom_sf"/>
</dbReference>
<keyword evidence="3" id="KW-1185">Reference proteome</keyword>
<dbReference type="AlphaFoldDB" id="A0A9P5YJK2"/>
<accession>A0A9P5YJK2</accession>
<dbReference type="EMBL" id="MU156091">
    <property type="protein sequence ID" value="KAF9470292.1"/>
    <property type="molecule type" value="Genomic_DNA"/>
</dbReference>
<reference evidence="2" key="1">
    <citation type="submission" date="2020-11" db="EMBL/GenBank/DDBJ databases">
        <authorList>
            <consortium name="DOE Joint Genome Institute"/>
            <person name="Ahrendt S."/>
            <person name="Riley R."/>
            <person name="Andreopoulos W."/>
            <person name="Labutti K."/>
            <person name="Pangilinan J."/>
            <person name="Ruiz-Duenas F.J."/>
            <person name="Barrasa J.M."/>
            <person name="Sanchez-Garcia M."/>
            <person name="Camarero S."/>
            <person name="Miyauchi S."/>
            <person name="Serrano A."/>
            <person name="Linde D."/>
            <person name="Babiker R."/>
            <person name="Drula E."/>
            <person name="Ayuso-Fernandez I."/>
            <person name="Pacheco R."/>
            <person name="Padilla G."/>
            <person name="Ferreira P."/>
            <person name="Barriuso J."/>
            <person name="Kellner H."/>
            <person name="Castanera R."/>
            <person name="Alfaro M."/>
            <person name="Ramirez L."/>
            <person name="Pisabarro A.G."/>
            <person name="Kuo A."/>
            <person name="Tritt A."/>
            <person name="Lipzen A."/>
            <person name="He G."/>
            <person name="Yan M."/>
            <person name="Ng V."/>
            <person name="Cullen D."/>
            <person name="Martin F."/>
            <person name="Rosso M.-N."/>
            <person name="Henrissat B."/>
            <person name="Hibbett D."/>
            <person name="Martinez A.T."/>
            <person name="Grigoriev I.V."/>
        </authorList>
    </citation>
    <scope>NUCLEOTIDE SEQUENCE</scope>
    <source>
        <strain evidence="2">CIRM-BRFM 674</strain>
    </source>
</reference>
<sequence length="739" mass="81589">MVNPGTFQGSRKAFLQAQFELYADAVVNNNVADTIADIQRRYFKRYPITLPHDEEPSEDWLAQVDDSAPDEDFLPPNLQALDADGLNVAQAAYDEKLKLIQLRKDQISRRLKYQHSKTTTLPTDVPRGIEDPMFVLMARLTGIDPKKPRRKTGYNLWAPSNRPTLNALVNQRAIDMNITGKKKIGLRNKIYKEAYDELDDEEKKEWETKAKIEHEKSSAMLEASLDAPPSTEPADRQNVIEGLPAFVQPIIDLIAEYTGWKVTVIAGGPEPADNGRLNIVSMHSGHCSGPVPMTFGRAERGPYKQFVIPVFANFLKKCYTVEECRAASLPAEHKSLAAMLNDVDGSWEVHNSEDFIRPSGPSRSTFSTPHPVTPRPPLRIGKENELASHTPVLYKIPTKVGPPIHARKESTTSTTPFVPSLAASRHMPAPLQGHPQVSNILTSAVTSEPRQAIPHAPSPASTSMSISGLYPQPSHALSPPAQSRAQSPAPSCAPSPAPSRALSPSPSRAQSPTPQFSAQSVPTQQNRSVGKCGRGASDTEDLGPRTRSRVSRMHADAEVNACNIPNSSTNTASTSFPVPSSDCPDWFSKALDLLASKHLSREWVSLVNAWARFEVQSNYTEIKVLGSHGRPLCVAEWIRYTRSPTYRPRTFKLDMFEKSFSTWWHGLQPEWRIGDGRDLLRGDRSLDSIKLPGKNGLLSILAALFFWGIYAEKKEGKGGVASWSAAVDDVSWVLNRLIV</sequence>
<feature type="region of interest" description="Disordered" evidence="1">
    <location>
        <begin position="354"/>
        <end position="380"/>
    </location>
</feature>
<evidence type="ECO:0000313" key="3">
    <source>
        <dbReference type="Proteomes" id="UP000807469"/>
    </source>
</evidence>
<feature type="compositionally biased region" description="Low complexity" evidence="1">
    <location>
        <begin position="498"/>
        <end position="512"/>
    </location>
</feature>
<evidence type="ECO:0000313" key="2">
    <source>
        <dbReference type="EMBL" id="KAF9470292.1"/>
    </source>
</evidence>
<dbReference type="Proteomes" id="UP000807469">
    <property type="component" value="Unassembled WGS sequence"/>
</dbReference>
<protein>
    <submittedName>
        <fullName evidence="2">Uncharacterized protein</fullName>
    </submittedName>
</protein>
<feature type="compositionally biased region" description="Polar residues" evidence="1">
    <location>
        <begin position="513"/>
        <end position="528"/>
    </location>
</feature>
<dbReference type="Gene3D" id="1.10.30.10">
    <property type="entry name" value="High mobility group box domain"/>
    <property type="match status" value="1"/>
</dbReference>
<dbReference type="OrthoDB" id="3033067at2759"/>
<organism evidence="2 3">
    <name type="scientific">Pholiota conissans</name>
    <dbReference type="NCBI Taxonomy" id="109636"/>
    <lineage>
        <taxon>Eukaryota</taxon>
        <taxon>Fungi</taxon>
        <taxon>Dikarya</taxon>
        <taxon>Basidiomycota</taxon>
        <taxon>Agaricomycotina</taxon>
        <taxon>Agaricomycetes</taxon>
        <taxon>Agaricomycetidae</taxon>
        <taxon>Agaricales</taxon>
        <taxon>Agaricineae</taxon>
        <taxon>Strophariaceae</taxon>
        <taxon>Pholiota</taxon>
    </lineage>
</organism>
<feature type="compositionally biased region" description="Polar residues" evidence="1">
    <location>
        <begin position="361"/>
        <end position="370"/>
    </location>
</feature>
<feature type="region of interest" description="Disordered" evidence="1">
    <location>
        <begin position="446"/>
        <end position="548"/>
    </location>
</feature>
<gene>
    <name evidence="2" type="ORF">BDN70DRAFT_939839</name>
</gene>
<feature type="compositionally biased region" description="Low complexity" evidence="1">
    <location>
        <begin position="476"/>
        <end position="490"/>
    </location>
</feature>